<accession>A0A1M5PNC8</accession>
<evidence type="ECO:0008006" key="3">
    <source>
        <dbReference type="Google" id="ProtNLM"/>
    </source>
</evidence>
<reference evidence="2" key="1">
    <citation type="submission" date="2016-11" db="EMBL/GenBank/DDBJ databases">
        <authorList>
            <person name="Varghese N."/>
            <person name="Submissions S."/>
        </authorList>
    </citation>
    <scope>NUCLEOTIDE SEQUENCE [LARGE SCALE GENOMIC DNA]</scope>
    <source>
        <strain evidence="2">DSM 16990</strain>
    </source>
</reference>
<organism evidence="1 2">
    <name type="scientific">Pedobacter caeni</name>
    <dbReference type="NCBI Taxonomy" id="288992"/>
    <lineage>
        <taxon>Bacteria</taxon>
        <taxon>Pseudomonadati</taxon>
        <taxon>Bacteroidota</taxon>
        <taxon>Sphingobacteriia</taxon>
        <taxon>Sphingobacteriales</taxon>
        <taxon>Sphingobacteriaceae</taxon>
        <taxon>Pedobacter</taxon>
    </lineage>
</organism>
<keyword evidence="2" id="KW-1185">Reference proteome</keyword>
<dbReference type="EMBL" id="FQUQ01000010">
    <property type="protein sequence ID" value="SHH03250.1"/>
    <property type="molecule type" value="Genomic_DNA"/>
</dbReference>
<evidence type="ECO:0000313" key="2">
    <source>
        <dbReference type="Proteomes" id="UP000184287"/>
    </source>
</evidence>
<protein>
    <recommendedName>
        <fullName evidence="3">Transposase (putative) YhgA-like domain-containing protein</fullName>
    </recommendedName>
</protein>
<dbReference type="Proteomes" id="UP000184287">
    <property type="component" value="Unassembled WGS sequence"/>
</dbReference>
<dbReference type="PANTHER" id="PTHR34613">
    <property type="entry name" value="SLL0800 PROTEIN"/>
    <property type="match status" value="1"/>
</dbReference>
<dbReference type="PANTHER" id="PTHR34613:SF1">
    <property type="entry name" value="SLL6017 PROTEIN"/>
    <property type="match status" value="1"/>
</dbReference>
<gene>
    <name evidence="1" type="ORF">SAMN04488522_11023</name>
</gene>
<name>A0A1M5PNC8_9SPHI</name>
<proteinExistence type="predicted"/>
<evidence type="ECO:0000313" key="1">
    <source>
        <dbReference type="EMBL" id="SHH03250.1"/>
    </source>
</evidence>
<sequence length="283" mass="32926">MQNDMNNPKQGAKFDKVLRENMEANLPGIIEHVLGMSIVNIEEIPDDLQKTKERKPDLLKKVRDGTGKVFILHIEYQKKHDKDMVYRMAEYSILLQWKYHLPVKQFVIYIGIGKSSMVTRIKAENFWFRYHSTSLSAIDHRIFLKSDVMEQKLLAVLGNPSEQDPTQILKEVLNRIYELDIGDLSKDRYINQLRVLVQLRNLEQPLEEIMLKLSDFFKVERDPYYRIGERNGVEKGIKLAMKDKAEVLENQATAIARILKLKGLSTLLISEATELSIDEIKKL</sequence>
<dbReference type="STRING" id="288992.SAMN04488522_11023"/>
<dbReference type="AlphaFoldDB" id="A0A1M5PNC8"/>